<sequence>MKVTDSVTTMQHQYDGESPVVVFVLCFIGSFLHQASFITGYWCNARHHSVRLVICDVWQFI</sequence>
<evidence type="ECO:0000313" key="3">
    <source>
        <dbReference type="Proteomes" id="UP000017944"/>
    </source>
</evidence>
<organism evidence="2 3">
    <name type="scientific">Shigella dysenteriae WRSd3</name>
    <dbReference type="NCBI Taxonomy" id="1401327"/>
    <lineage>
        <taxon>Bacteria</taxon>
        <taxon>Pseudomonadati</taxon>
        <taxon>Pseudomonadota</taxon>
        <taxon>Gammaproteobacteria</taxon>
        <taxon>Enterobacterales</taxon>
        <taxon>Enterobacteriaceae</taxon>
        <taxon>Shigella</taxon>
    </lineage>
</organism>
<keyword evidence="2" id="KW-0614">Plasmid</keyword>
<proteinExistence type="predicted"/>
<keyword evidence="1" id="KW-0812">Transmembrane</keyword>
<comment type="caution">
    <text evidence="2">The sequence shown here is derived from an EMBL/GenBank/DDBJ whole genome shotgun (WGS) entry which is preliminary data.</text>
</comment>
<dbReference type="EMBL" id="AXUT01000778">
    <property type="protein sequence ID" value="ESU76087.1"/>
    <property type="molecule type" value="Genomic_DNA"/>
</dbReference>
<gene>
    <name evidence="2" type="ORF">WRSd3_p00239</name>
</gene>
<evidence type="ECO:0000256" key="1">
    <source>
        <dbReference type="SAM" id="Phobius"/>
    </source>
</evidence>
<name>A0A090N9C4_SHIDY</name>
<evidence type="ECO:0000313" key="2">
    <source>
        <dbReference type="EMBL" id="ESU76087.1"/>
    </source>
</evidence>
<protein>
    <submittedName>
        <fullName evidence="2">Uncharacterized protein</fullName>
    </submittedName>
</protein>
<keyword evidence="1" id="KW-0472">Membrane</keyword>
<reference evidence="2 3" key="1">
    <citation type="submission" date="2013-10" db="EMBL/GenBank/DDBJ databases">
        <title>Draft genomes and the virulence plasmids of Sd1617 vaccine constructs: WRSd3 and WRSd5.</title>
        <authorList>
            <person name="Aksomboon Vongsawan A."/>
            <person name="Venkatesan M.M."/>
            <person name="Vaisvil B."/>
            <person name="Emel G."/>
            <person name="Kepatral V."/>
            <person name="Sethabutr O."/>
            <person name="Serichantalergs O."/>
            <person name="Mason C."/>
        </authorList>
    </citation>
    <scope>NUCLEOTIDE SEQUENCE [LARGE SCALE GENOMIC DNA]</scope>
    <source>
        <strain evidence="2 3">WRSd3</strain>
        <plasmid evidence="2">unnamed</plasmid>
    </source>
</reference>
<feature type="transmembrane region" description="Helical" evidence="1">
    <location>
        <begin position="20"/>
        <end position="43"/>
    </location>
</feature>
<accession>A0A090N9C4</accession>
<dbReference type="Proteomes" id="UP000017944">
    <property type="component" value="Unassembled WGS sequence"/>
</dbReference>
<dbReference type="AlphaFoldDB" id="A0A090N9C4"/>
<keyword evidence="1" id="KW-1133">Transmembrane helix</keyword>
<geneLocation type="plasmid" evidence="2">
    <name>unnamed</name>
</geneLocation>